<proteinExistence type="predicted"/>
<evidence type="ECO:0000313" key="3">
    <source>
        <dbReference type="Proteomes" id="UP000050488"/>
    </source>
</evidence>
<keyword evidence="3" id="KW-1185">Reference proteome</keyword>
<accession>A0A0Q0YYJ8</accession>
<dbReference type="PATRIC" id="fig|1544413.3.peg.515"/>
<feature type="transmembrane region" description="Helical" evidence="1">
    <location>
        <begin position="15"/>
        <end position="36"/>
    </location>
</feature>
<dbReference type="AlphaFoldDB" id="A0A0Q0YYJ8"/>
<protein>
    <submittedName>
        <fullName evidence="2">Uncharacterized protein</fullName>
    </submittedName>
</protein>
<gene>
    <name evidence="2" type="ORF">Clow_00510</name>
</gene>
<feature type="transmembrane region" description="Helical" evidence="1">
    <location>
        <begin position="130"/>
        <end position="151"/>
    </location>
</feature>
<evidence type="ECO:0000313" key="2">
    <source>
        <dbReference type="EMBL" id="KQB87451.1"/>
    </source>
</evidence>
<evidence type="ECO:0000256" key="1">
    <source>
        <dbReference type="SAM" id="Phobius"/>
    </source>
</evidence>
<keyword evidence="1" id="KW-1133">Transmembrane helix</keyword>
<reference evidence="2 3" key="1">
    <citation type="submission" date="2015-10" db="EMBL/GenBank/DDBJ databases">
        <title>Corynebacteirum lowii and Corynebacterium oculi species nova, derived from human clinical disease and and emended description of Corynebacterium mastiditis.</title>
        <authorList>
            <person name="Bernard K."/>
            <person name="Pacheco A.L."/>
            <person name="Mcdougall C."/>
            <person name="Burtx T."/>
            <person name="Weibe D."/>
            <person name="Tyler S."/>
            <person name="Olson A.B."/>
            <person name="Cnockaert M."/>
            <person name="Eguchi H."/>
            <person name="Kuwahara T."/>
            <person name="Nakayama-Imaohji H."/>
            <person name="Boudewijins M."/>
            <person name="Van Hoecke F."/>
            <person name="Bernier A.-M."/>
            <person name="Vandamme P."/>
        </authorList>
    </citation>
    <scope>NUCLEOTIDE SEQUENCE [LARGE SCALE GENOMIC DNA]</scope>
    <source>
        <strain evidence="2 3">NML 130206</strain>
    </source>
</reference>
<dbReference type="STRING" id="1544413.Clow_00510"/>
<dbReference type="Proteomes" id="UP000050488">
    <property type="component" value="Unassembled WGS sequence"/>
</dbReference>
<sequence>MSLLSNPQRLATIIIWYWLLSATALLLFAGVVGIGAGTDMRALLTDPIAALSFAQAFLGILMAAVLHLIGTESTWTFPFCLFAVVQQVATGNLVGAGLAVALGFAYRRRIGGASTASHPASAPEAPEQRFLAGALLVFIALASLLVAFAQFSRLVG</sequence>
<dbReference type="RefSeq" id="WP_055175736.1">
    <property type="nucleotide sequence ID" value="NZ_JAUSQY010000001.1"/>
</dbReference>
<keyword evidence="1" id="KW-0472">Membrane</keyword>
<organism evidence="2 3">
    <name type="scientific">Corynebacterium lowii</name>
    <dbReference type="NCBI Taxonomy" id="1544413"/>
    <lineage>
        <taxon>Bacteria</taxon>
        <taxon>Bacillati</taxon>
        <taxon>Actinomycetota</taxon>
        <taxon>Actinomycetes</taxon>
        <taxon>Mycobacteriales</taxon>
        <taxon>Corynebacteriaceae</taxon>
        <taxon>Corynebacterium</taxon>
    </lineage>
</organism>
<feature type="transmembrane region" description="Helical" evidence="1">
    <location>
        <begin position="48"/>
        <end position="69"/>
    </location>
</feature>
<dbReference type="EMBL" id="LKEV01000001">
    <property type="protein sequence ID" value="KQB87451.1"/>
    <property type="molecule type" value="Genomic_DNA"/>
</dbReference>
<keyword evidence="1" id="KW-0812">Transmembrane</keyword>
<comment type="caution">
    <text evidence="2">The sequence shown here is derived from an EMBL/GenBank/DDBJ whole genome shotgun (WGS) entry which is preliminary data.</text>
</comment>
<name>A0A0Q0YYJ8_9CORY</name>
<feature type="transmembrane region" description="Helical" evidence="1">
    <location>
        <begin position="75"/>
        <end position="104"/>
    </location>
</feature>